<dbReference type="Proteomes" id="UP000664132">
    <property type="component" value="Unassembled WGS sequence"/>
</dbReference>
<feature type="chain" id="PRO_5034979807" description="Ppe family protein" evidence="2">
    <location>
        <begin position="18"/>
        <end position="232"/>
    </location>
</feature>
<evidence type="ECO:0000313" key="4">
    <source>
        <dbReference type="Proteomes" id="UP000664132"/>
    </source>
</evidence>
<dbReference type="AlphaFoldDB" id="A0A8H7T7H6"/>
<keyword evidence="4" id="KW-1185">Reference proteome</keyword>
<dbReference type="EMBL" id="JAFJYH010000297">
    <property type="protein sequence ID" value="KAG4413753.1"/>
    <property type="molecule type" value="Genomic_DNA"/>
</dbReference>
<evidence type="ECO:0000256" key="2">
    <source>
        <dbReference type="SAM" id="SignalP"/>
    </source>
</evidence>
<reference evidence="3" key="1">
    <citation type="submission" date="2021-02" db="EMBL/GenBank/DDBJ databases">
        <title>Genome sequence Cadophora malorum strain M34.</title>
        <authorList>
            <person name="Stefanovic E."/>
            <person name="Vu D."/>
            <person name="Scully C."/>
            <person name="Dijksterhuis J."/>
            <person name="Roader J."/>
            <person name="Houbraken J."/>
        </authorList>
    </citation>
    <scope>NUCLEOTIDE SEQUENCE</scope>
    <source>
        <strain evidence="3">M34</strain>
    </source>
</reference>
<dbReference type="OrthoDB" id="2118427at2759"/>
<evidence type="ECO:0008006" key="5">
    <source>
        <dbReference type="Google" id="ProtNLM"/>
    </source>
</evidence>
<comment type="caution">
    <text evidence="3">The sequence shown here is derived from an EMBL/GenBank/DDBJ whole genome shotgun (WGS) entry which is preliminary data.</text>
</comment>
<sequence length="232" mass="22667">MKFLSVVLLSLVGTSLAAPLVPRASAAPKAPAKGASGTSSTPAAKSSAPAAKASPAAAAKSSAAAAAASGTASNDTPSTISGNSNAAMVMYAAGAFANDAMTVSASLNTLGTETDPEKIRQIATTAFQAESDEDQRRNVLATAAGSAGAKSNALIVKNTPAVLDGLMTIQNDPTPETAASALPAIEQARNPNILPSITQLSQAALDNAGVTSMTAVEFPLTVGSTGGAAATQ</sequence>
<proteinExistence type="predicted"/>
<feature type="region of interest" description="Disordered" evidence="1">
    <location>
        <begin position="24"/>
        <end position="48"/>
    </location>
</feature>
<keyword evidence="2" id="KW-0732">Signal</keyword>
<evidence type="ECO:0000256" key="1">
    <source>
        <dbReference type="SAM" id="MobiDB-lite"/>
    </source>
</evidence>
<accession>A0A8H7T7H6</accession>
<feature type="signal peptide" evidence="2">
    <location>
        <begin position="1"/>
        <end position="17"/>
    </location>
</feature>
<organism evidence="3 4">
    <name type="scientific">Cadophora malorum</name>
    <dbReference type="NCBI Taxonomy" id="108018"/>
    <lineage>
        <taxon>Eukaryota</taxon>
        <taxon>Fungi</taxon>
        <taxon>Dikarya</taxon>
        <taxon>Ascomycota</taxon>
        <taxon>Pezizomycotina</taxon>
        <taxon>Leotiomycetes</taxon>
        <taxon>Helotiales</taxon>
        <taxon>Ploettnerulaceae</taxon>
        <taxon>Cadophora</taxon>
    </lineage>
</organism>
<protein>
    <recommendedName>
        <fullName evidence="5">Ppe family protein</fullName>
    </recommendedName>
</protein>
<name>A0A8H7T7H6_9HELO</name>
<evidence type="ECO:0000313" key="3">
    <source>
        <dbReference type="EMBL" id="KAG4413753.1"/>
    </source>
</evidence>
<gene>
    <name evidence="3" type="ORF">IFR04_013103</name>
</gene>